<dbReference type="EMBL" id="JADQDK010000001">
    <property type="protein sequence ID" value="MBW0138445.1"/>
    <property type="molecule type" value="Genomic_DNA"/>
</dbReference>
<evidence type="ECO:0000313" key="2">
    <source>
        <dbReference type="Proteomes" id="UP000694287"/>
    </source>
</evidence>
<reference evidence="1 2" key="1">
    <citation type="submission" date="2020-11" db="EMBL/GenBank/DDBJ databases">
        <title>Pseudonocardia abyssalis sp. nov. and Pseudonocardia oceani sp. nov., description and phylogenomic analysis of two novel actinomycetes isolated from the deep Southern Ocean.</title>
        <authorList>
            <person name="Parra J."/>
        </authorList>
    </citation>
    <scope>NUCLEOTIDE SEQUENCE [LARGE SCALE GENOMIC DNA]</scope>
    <source>
        <strain evidence="1 2">KRD-168</strain>
    </source>
</reference>
<proteinExistence type="predicted"/>
<name>A0ABS6V1S1_9PSEU</name>
<sequence length="117" mass="12510">MPARHDAAEHADTVARLAARTLRLGGVLAVLTHCDRSDGVLVDPSGPMVTAGQNADLLYLQHVVAVHLPPARLRPHPAHRADGRTPAAHRRVHSDVLVFAQPHDDGARPASARSARQ</sequence>
<organism evidence="1 2">
    <name type="scientific">Pseudonocardia abyssalis</name>
    <dbReference type="NCBI Taxonomy" id="2792008"/>
    <lineage>
        <taxon>Bacteria</taxon>
        <taxon>Bacillati</taxon>
        <taxon>Actinomycetota</taxon>
        <taxon>Actinomycetes</taxon>
        <taxon>Pseudonocardiales</taxon>
        <taxon>Pseudonocardiaceae</taxon>
        <taxon>Pseudonocardia</taxon>
    </lineage>
</organism>
<accession>A0ABS6V1S1</accession>
<gene>
    <name evidence="1" type="ORF">I4I81_29890</name>
</gene>
<evidence type="ECO:0000313" key="1">
    <source>
        <dbReference type="EMBL" id="MBW0138445.1"/>
    </source>
</evidence>
<dbReference type="Proteomes" id="UP000694287">
    <property type="component" value="Unassembled WGS sequence"/>
</dbReference>
<comment type="caution">
    <text evidence="1">The sequence shown here is derived from an EMBL/GenBank/DDBJ whole genome shotgun (WGS) entry which is preliminary data.</text>
</comment>
<keyword evidence="2" id="KW-1185">Reference proteome</keyword>
<protein>
    <submittedName>
        <fullName evidence="1">Uncharacterized protein</fullName>
    </submittedName>
</protein>